<dbReference type="EMBL" id="CP040058">
    <property type="protein sequence ID" value="QCP33664.1"/>
    <property type="molecule type" value="Genomic_DNA"/>
</dbReference>
<evidence type="ECO:0000259" key="5">
    <source>
        <dbReference type="PROSITE" id="PS51372"/>
    </source>
</evidence>
<dbReference type="InterPro" id="IPR007737">
    <property type="entry name" value="Mga_HTH"/>
</dbReference>
<keyword evidence="4" id="KW-0804">Transcription</keyword>
<reference evidence="6 7" key="1">
    <citation type="submission" date="2019-05" db="EMBL/GenBank/DDBJ databases">
        <title>Complete genome sequencing of Anaerostipes rhamnosivorans.</title>
        <authorList>
            <person name="Bui T.P.N."/>
            <person name="de Vos W.M."/>
        </authorList>
    </citation>
    <scope>NUCLEOTIDE SEQUENCE [LARGE SCALE GENOMIC DNA]</scope>
    <source>
        <strain evidence="6 7">1y2</strain>
    </source>
</reference>
<evidence type="ECO:0000256" key="1">
    <source>
        <dbReference type="ARBA" id="ARBA00022737"/>
    </source>
</evidence>
<evidence type="ECO:0000313" key="7">
    <source>
        <dbReference type="Proteomes" id="UP000298653"/>
    </source>
</evidence>
<evidence type="ECO:0000256" key="2">
    <source>
        <dbReference type="ARBA" id="ARBA00023015"/>
    </source>
</evidence>
<dbReference type="RefSeq" id="WP_137327307.1">
    <property type="nucleotide sequence ID" value="NZ_CP040058.1"/>
</dbReference>
<proteinExistence type="predicted"/>
<dbReference type="PROSITE" id="PS51372">
    <property type="entry name" value="PRD_2"/>
    <property type="match status" value="2"/>
</dbReference>
<dbReference type="OrthoDB" id="3175596at2"/>
<dbReference type="CDD" id="cd05568">
    <property type="entry name" value="PTS_IIB_bgl_like"/>
    <property type="match status" value="1"/>
</dbReference>
<dbReference type="KEGG" id="arf:AR1Y2_0210"/>
<dbReference type="Gene3D" id="3.40.50.2300">
    <property type="match status" value="1"/>
</dbReference>
<gene>
    <name evidence="6" type="ORF">AR1Y2_0210</name>
</gene>
<feature type="domain" description="PRD" evidence="5">
    <location>
        <begin position="189"/>
        <end position="293"/>
    </location>
</feature>
<protein>
    <submittedName>
        <fullName evidence="6">Transcriptional antiterminator of lichenan operon, BglG family</fullName>
    </submittedName>
</protein>
<keyword evidence="1" id="KW-0677">Repeat</keyword>
<dbReference type="Gene3D" id="1.10.10.10">
    <property type="entry name" value="Winged helix-like DNA-binding domain superfamily/Winged helix DNA-binding domain"/>
    <property type="match status" value="1"/>
</dbReference>
<organism evidence="6 7">
    <name type="scientific">Anaerostipes rhamnosivorans</name>
    <dbReference type="NCBI Taxonomy" id="1229621"/>
    <lineage>
        <taxon>Bacteria</taxon>
        <taxon>Bacillati</taxon>
        <taxon>Bacillota</taxon>
        <taxon>Clostridia</taxon>
        <taxon>Lachnospirales</taxon>
        <taxon>Lachnospiraceae</taxon>
        <taxon>Anaerostipes</taxon>
    </lineage>
</organism>
<dbReference type="InterPro" id="IPR050661">
    <property type="entry name" value="BglG_antiterminators"/>
</dbReference>
<sequence length="684" mass="79665">MELKSRPAYILKIILEQKKGYTVDRIIEKLNITKRTFYYDFELINDWLQSRELGKLEIQSKIICVKSNKIEMLQAEMRKNGGYYYSVQERRILELLMILLSTEVVTIEKMQNLFDVSKNTILKDIKEWKKLLGDQDIAIASSIKFGYVLQGEEFAIRKIVGKEIKKLENFQPKDILKKWMQKSLVTITGEDYDYLEIARCLIKQYEQDENIKLVLENEELECSMILISWIRSMDGYTMNLHTEEKVTLVETKPYQSLKHSFEKLKVYNLEIPESEIYYIATLLLGIKVAQFVSQDQEDLYISNFTKALVVNFERIACISFDNKARLMTRLKGHIRPLYYRLKYGVQSTNPLVQDVMRMYPEIYDFTERAVKEMKDDLAKVLTSDEIAYLTIYFISDEKYQTIHKKSNVSKVLALCADGMATSTLVKEQLKTLFGSAVDIKLGIISEAKKYDLDEFALIISTGYSELLAQRKNIVFTNVVLEDADKKKIIHVMNRCGVIGEYDRTIQRIIAAAAQSTSGTVDENELYFNVLRILFEVDNRKIDQKLNSVEEYIQKKRYSLLSAHSSKEQLLMQGCKKAVGENAWKRLYSRLCNMMNHNKIKFYEITEDVVVLHCPMRGDLNVEINYEIVVSKERIKISEEIKGKIFIFFVTVDQNTHFPVLEEIYNYCDSENGRDLLLAVKGANE</sequence>
<evidence type="ECO:0000256" key="3">
    <source>
        <dbReference type="ARBA" id="ARBA00023159"/>
    </source>
</evidence>
<accession>A0A4P8ID98</accession>
<keyword evidence="2" id="KW-0805">Transcription regulation</keyword>
<keyword evidence="3" id="KW-0010">Activator</keyword>
<evidence type="ECO:0000313" key="6">
    <source>
        <dbReference type="EMBL" id="QCP33664.1"/>
    </source>
</evidence>
<evidence type="ECO:0000256" key="4">
    <source>
        <dbReference type="ARBA" id="ARBA00023163"/>
    </source>
</evidence>
<dbReference type="InterPro" id="IPR036388">
    <property type="entry name" value="WH-like_DNA-bd_sf"/>
</dbReference>
<dbReference type="Proteomes" id="UP000298653">
    <property type="component" value="Chromosome"/>
</dbReference>
<dbReference type="AlphaFoldDB" id="A0A4P8ID98"/>
<dbReference type="InterPro" id="IPR036634">
    <property type="entry name" value="PRD_sf"/>
</dbReference>
<feature type="domain" description="PRD" evidence="5">
    <location>
        <begin position="296"/>
        <end position="403"/>
    </location>
</feature>
<dbReference type="Gene3D" id="1.10.1790.10">
    <property type="entry name" value="PRD domain"/>
    <property type="match status" value="1"/>
</dbReference>
<dbReference type="PANTHER" id="PTHR30185">
    <property type="entry name" value="CRYPTIC BETA-GLUCOSIDE BGL OPERON ANTITERMINATOR"/>
    <property type="match status" value="1"/>
</dbReference>
<name>A0A4P8ID98_9FIRM</name>
<dbReference type="Pfam" id="PF05043">
    <property type="entry name" value="Mga"/>
    <property type="match status" value="1"/>
</dbReference>
<dbReference type="SUPFAM" id="SSF63520">
    <property type="entry name" value="PTS-regulatory domain, PRD"/>
    <property type="match status" value="1"/>
</dbReference>
<dbReference type="InterPro" id="IPR011608">
    <property type="entry name" value="PRD"/>
</dbReference>
<dbReference type="GO" id="GO:0006355">
    <property type="term" value="P:regulation of DNA-templated transcription"/>
    <property type="evidence" value="ECO:0007669"/>
    <property type="project" value="InterPro"/>
</dbReference>
<keyword evidence="7" id="KW-1185">Reference proteome</keyword>
<dbReference type="PANTHER" id="PTHR30185:SF18">
    <property type="entry name" value="TRANSCRIPTIONAL REGULATOR MTLR"/>
    <property type="match status" value="1"/>
</dbReference>
<dbReference type="Pfam" id="PF00874">
    <property type="entry name" value="PRD"/>
    <property type="match status" value="1"/>
</dbReference>